<evidence type="ECO:0000313" key="1">
    <source>
        <dbReference type="EMBL" id="QJR16212.1"/>
    </source>
</evidence>
<dbReference type="AlphaFoldDB" id="A0A6M4HAD3"/>
<reference evidence="1 2" key="1">
    <citation type="submission" date="2020-04" db="EMBL/GenBank/DDBJ databases">
        <title>Usitatibacter rugosus gen. nov., sp. nov. and Usitatibacter palustris sp. nov., novel members of Usitatibacteraceae fam. nov. within the order Nitrosomonadales isolated from soil.</title>
        <authorList>
            <person name="Huber K.J."/>
            <person name="Neumann-Schaal M."/>
            <person name="Geppert A."/>
            <person name="Luckner M."/>
            <person name="Wanner G."/>
            <person name="Overmann J."/>
        </authorList>
    </citation>
    <scope>NUCLEOTIDE SEQUENCE [LARGE SCALE GENOMIC DNA]</scope>
    <source>
        <strain evidence="1 2">Swamp67</strain>
    </source>
</reference>
<proteinExistence type="predicted"/>
<evidence type="ECO:0000313" key="2">
    <source>
        <dbReference type="Proteomes" id="UP000503096"/>
    </source>
</evidence>
<dbReference type="Proteomes" id="UP000503096">
    <property type="component" value="Chromosome"/>
</dbReference>
<accession>A0A6M4HAD3</accession>
<keyword evidence="2" id="KW-1185">Reference proteome</keyword>
<dbReference type="RefSeq" id="WP_171164135.1">
    <property type="nucleotide sequence ID" value="NZ_CP053073.1"/>
</dbReference>
<dbReference type="EMBL" id="CP053073">
    <property type="protein sequence ID" value="QJR16212.1"/>
    <property type="molecule type" value="Genomic_DNA"/>
</dbReference>
<organism evidence="1 2">
    <name type="scientific">Usitatibacter palustris</name>
    <dbReference type="NCBI Taxonomy" id="2732487"/>
    <lineage>
        <taxon>Bacteria</taxon>
        <taxon>Pseudomonadati</taxon>
        <taxon>Pseudomonadota</taxon>
        <taxon>Betaproteobacteria</taxon>
        <taxon>Nitrosomonadales</taxon>
        <taxon>Usitatibacteraceae</taxon>
        <taxon>Usitatibacter</taxon>
    </lineage>
</organism>
<gene>
    <name evidence="1" type="ORF">DSM104440_03041</name>
</gene>
<protein>
    <submittedName>
        <fullName evidence="1">Uncharacterized protein</fullName>
    </submittedName>
</protein>
<sequence>MDTHTEVKSIVTAACFGLLLASAGCASIVDDFSGRTEACRILATGEPGTGTIVRLIDTGATINNDPVVEFVVRVVPANGTPFEGRAKSLVSRLDVPAVQPGRVLPVKYDPRDPARVAFDLGSCPAK</sequence>
<name>A0A6M4HAD3_9PROT</name>
<dbReference type="KEGG" id="upl:DSM104440_03041"/>
<dbReference type="InParanoid" id="A0A6M4HAD3"/>